<evidence type="ECO:0000313" key="1">
    <source>
        <dbReference type="EMBL" id="KKD36172.1"/>
    </source>
</evidence>
<dbReference type="InterPro" id="IPR009057">
    <property type="entry name" value="Homeodomain-like_sf"/>
</dbReference>
<sequence>MPPKAHLEPHLTTEDLKVRYRQARDTTEARRWHLLQLVAGGWTIKRAAEVVGLNYDYSKEIIRRYNREGPCSVRNRSRDRQPPVARSLLSLAQQQELKEALQSPPPDGGAWSGPKVAEWIAQKTGRQHVWPQRGWDYLKRLGINWRQRKNTDNEE</sequence>
<dbReference type="Pfam" id="PF13384">
    <property type="entry name" value="HTH_23"/>
    <property type="match status" value="1"/>
</dbReference>
<dbReference type="Proteomes" id="UP000033607">
    <property type="component" value="Unassembled WGS sequence"/>
</dbReference>
<comment type="caution">
    <text evidence="1">The sequence shown here is derived from an EMBL/GenBank/DDBJ whole genome shotgun (WGS) entry which is preliminary data.</text>
</comment>
<reference evidence="1 3" key="1">
    <citation type="submission" date="2015-06" db="EMBL/GenBank/DDBJ databases">
        <title>Draft genome assembly of filamentous brackish cyanobacterium Limnoraphis robusta strain CS-951.</title>
        <authorList>
            <person name="Willis A."/>
            <person name="Parks M."/>
            <person name="Burford M.A."/>
        </authorList>
    </citation>
    <scope>NUCLEOTIDE SEQUENCE [LARGE SCALE GENOMIC DNA]</scope>
    <source>
        <strain evidence="1 3">CS-951</strain>
    </source>
</reference>
<dbReference type="EMBL" id="LATL02000096">
    <property type="protein sequence ID" value="KKD36172.1"/>
    <property type="molecule type" value="Genomic_DNA"/>
</dbReference>
<dbReference type="AlphaFoldDB" id="A0A0F5YC38"/>
<dbReference type="RefSeq" id="WP_046280573.1">
    <property type="nucleotide sequence ID" value="NZ_LATL02000096.1"/>
</dbReference>
<dbReference type="SUPFAM" id="SSF46689">
    <property type="entry name" value="Homeodomain-like"/>
    <property type="match status" value="1"/>
</dbReference>
<accession>A0A0F5YC38</accession>
<evidence type="ECO:0000313" key="3">
    <source>
        <dbReference type="Proteomes" id="UP000033607"/>
    </source>
</evidence>
<dbReference type="OrthoDB" id="459824at2"/>
<name>A0A0F5YC38_9CYAN</name>
<evidence type="ECO:0000313" key="2">
    <source>
        <dbReference type="EMBL" id="KMW70209.1"/>
    </source>
</evidence>
<gene>
    <name evidence="1" type="ORF">WN50_21170</name>
    <name evidence="2" type="ORF">WN50_36985</name>
</gene>
<dbReference type="PATRIC" id="fig|1637645.4.peg.1973"/>
<organism evidence="1 3">
    <name type="scientific">Limnoraphis robusta CS-951</name>
    <dbReference type="NCBI Taxonomy" id="1637645"/>
    <lineage>
        <taxon>Bacteria</taxon>
        <taxon>Bacillati</taxon>
        <taxon>Cyanobacteriota</taxon>
        <taxon>Cyanophyceae</taxon>
        <taxon>Oscillatoriophycideae</taxon>
        <taxon>Oscillatoriales</taxon>
        <taxon>Sirenicapillariaceae</taxon>
        <taxon>Limnoraphis</taxon>
    </lineage>
</organism>
<proteinExistence type="predicted"/>
<protein>
    <submittedName>
        <fullName evidence="1">Transcriptional regulator</fullName>
    </submittedName>
</protein>
<dbReference type="EMBL" id="LATL02000231">
    <property type="protein sequence ID" value="KMW70209.1"/>
    <property type="molecule type" value="Genomic_DNA"/>
</dbReference>